<reference evidence="2" key="1">
    <citation type="journal article" date="2023" name="G3 (Bethesda)">
        <title>A reference genome for the long-term kleptoplast-retaining sea slug Elysia crispata morphotype clarki.</title>
        <authorList>
            <person name="Eastman K.E."/>
            <person name="Pendleton A.L."/>
            <person name="Shaikh M.A."/>
            <person name="Suttiyut T."/>
            <person name="Ogas R."/>
            <person name="Tomko P."/>
            <person name="Gavelis G."/>
            <person name="Widhalm J.R."/>
            <person name="Wisecaver J.H."/>
        </authorList>
    </citation>
    <scope>NUCLEOTIDE SEQUENCE</scope>
    <source>
        <strain evidence="2">ECLA1</strain>
    </source>
</reference>
<evidence type="ECO:0000256" key="1">
    <source>
        <dbReference type="SAM" id="MobiDB-lite"/>
    </source>
</evidence>
<protein>
    <submittedName>
        <fullName evidence="2">Uncharacterized protein</fullName>
    </submittedName>
</protein>
<evidence type="ECO:0000313" key="2">
    <source>
        <dbReference type="EMBL" id="KAK3799974.1"/>
    </source>
</evidence>
<accession>A0AAE1B502</accession>
<dbReference type="EMBL" id="JAWDGP010000505">
    <property type="protein sequence ID" value="KAK3799974.1"/>
    <property type="molecule type" value="Genomic_DNA"/>
</dbReference>
<gene>
    <name evidence="2" type="ORF">RRG08_035575</name>
</gene>
<keyword evidence="3" id="KW-1185">Reference proteome</keyword>
<dbReference type="Proteomes" id="UP001283361">
    <property type="component" value="Unassembled WGS sequence"/>
</dbReference>
<dbReference type="AlphaFoldDB" id="A0AAE1B502"/>
<feature type="region of interest" description="Disordered" evidence="1">
    <location>
        <begin position="29"/>
        <end position="48"/>
    </location>
</feature>
<sequence length="118" mass="13220">MPPLGPRDILIGKNFSLVTRSCTENNRAAAISETSQRNESSRISIASWHTNRQGNSSLTKERLETRLAWSCTENNRGEYDPLTGLSFTHQLSSKCRLTTQPILYVKGNSGKGRRPIEK</sequence>
<evidence type="ECO:0000313" key="3">
    <source>
        <dbReference type="Proteomes" id="UP001283361"/>
    </source>
</evidence>
<comment type="caution">
    <text evidence="2">The sequence shown here is derived from an EMBL/GenBank/DDBJ whole genome shotgun (WGS) entry which is preliminary data.</text>
</comment>
<name>A0AAE1B502_9GAST</name>
<organism evidence="2 3">
    <name type="scientific">Elysia crispata</name>
    <name type="common">lettuce slug</name>
    <dbReference type="NCBI Taxonomy" id="231223"/>
    <lineage>
        <taxon>Eukaryota</taxon>
        <taxon>Metazoa</taxon>
        <taxon>Spiralia</taxon>
        <taxon>Lophotrochozoa</taxon>
        <taxon>Mollusca</taxon>
        <taxon>Gastropoda</taxon>
        <taxon>Heterobranchia</taxon>
        <taxon>Euthyneura</taxon>
        <taxon>Panpulmonata</taxon>
        <taxon>Sacoglossa</taxon>
        <taxon>Placobranchoidea</taxon>
        <taxon>Plakobranchidae</taxon>
        <taxon>Elysia</taxon>
    </lineage>
</organism>
<proteinExistence type="predicted"/>